<evidence type="ECO:0000256" key="1">
    <source>
        <dbReference type="ARBA" id="ARBA00004442"/>
    </source>
</evidence>
<evidence type="ECO:0000313" key="9">
    <source>
        <dbReference type="Proteomes" id="UP001597525"/>
    </source>
</evidence>
<proteinExistence type="inferred from homology"/>
<dbReference type="Pfam" id="PF14322">
    <property type="entry name" value="SusD-like_3"/>
    <property type="match status" value="1"/>
</dbReference>
<name>A0ABW6BLZ6_9SPHI</name>
<comment type="subcellular location">
    <subcellularLocation>
        <location evidence="1">Cell outer membrane</location>
    </subcellularLocation>
</comment>
<evidence type="ECO:0000256" key="5">
    <source>
        <dbReference type="ARBA" id="ARBA00023237"/>
    </source>
</evidence>
<dbReference type="EMBL" id="JBHUPB010000010">
    <property type="protein sequence ID" value="MFD2968740.1"/>
    <property type="molecule type" value="Genomic_DNA"/>
</dbReference>
<dbReference type="RefSeq" id="WP_320184991.1">
    <property type="nucleotide sequence ID" value="NZ_CP138332.1"/>
</dbReference>
<dbReference type="SUPFAM" id="SSF48452">
    <property type="entry name" value="TPR-like"/>
    <property type="match status" value="1"/>
</dbReference>
<dbReference type="Pfam" id="PF07980">
    <property type="entry name" value="SusD_RagB"/>
    <property type="match status" value="1"/>
</dbReference>
<organism evidence="8 9">
    <name type="scientific">Sphingobacterium bambusae</name>
    <dbReference type="NCBI Taxonomy" id="662858"/>
    <lineage>
        <taxon>Bacteria</taxon>
        <taxon>Pseudomonadati</taxon>
        <taxon>Bacteroidota</taxon>
        <taxon>Sphingobacteriia</taxon>
        <taxon>Sphingobacteriales</taxon>
        <taxon>Sphingobacteriaceae</taxon>
        <taxon>Sphingobacterium</taxon>
    </lineage>
</organism>
<reference evidence="9" key="1">
    <citation type="journal article" date="2019" name="Int. J. Syst. Evol. Microbiol.">
        <title>The Global Catalogue of Microorganisms (GCM) 10K type strain sequencing project: providing services to taxonomists for standard genome sequencing and annotation.</title>
        <authorList>
            <consortium name="The Broad Institute Genomics Platform"/>
            <consortium name="The Broad Institute Genome Sequencing Center for Infectious Disease"/>
            <person name="Wu L."/>
            <person name="Ma J."/>
        </authorList>
    </citation>
    <scope>NUCLEOTIDE SEQUENCE [LARGE SCALE GENOMIC DNA]</scope>
    <source>
        <strain evidence="9">KCTC 22814</strain>
    </source>
</reference>
<accession>A0ABW6BLZ6</accession>
<comment type="similarity">
    <text evidence="2">Belongs to the SusD family.</text>
</comment>
<feature type="domain" description="RagB/SusD" evidence="6">
    <location>
        <begin position="348"/>
        <end position="471"/>
    </location>
</feature>
<keyword evidence="9" id="KW-1185">Reference proteome</keyword>
<keyword evidence="4" id="KW-0472">Membrane</keyword>
<evidence type="ECO:0000256" key="4">
    <source>
        <dbReference type="ARBA" id="ARBA00023136"/>
    </source>
</evidence>
<evidence type="ECO:0000259" key="7">
    <source>
        <dbReference type="Pfam" id="PF14322"/>
    </source>
</evidence>
<protein>
    <submittedName>
        <fullName evidence="8">RagB/SusD family nutrient uptake outer membrane protein</fullName>
    </submittedName>
</protein>
<dbReference type="InterPro" id="IPR012944">
    <property type="entry name" value="SusD_RagB_dom"/>
</dbReference>
<dbReference type="Gene3D" id="1.25.40.390">
    <property type="match status" value="2"/>
</dbReference>
<sequence>MKIINRLLMVILCAVSMNSCDRYTDLTPKGKNLLLNVDDLDYLLNVNLSASTAFYMQNLPALTNDMYLTTVSNILANNQTMNYAILTYDETLNRADLQKTDLVYEQLYALISSRLNVLLDQVDNAEGDVLKGKRLKAEALTLRAFLHYLVVNIYAKAYDPATAAREGGIAYMDKLDFENLPQKSTVEEVYQKILTDLRLAEELDALHDLPQVVTRPSKAFLYAVKAEVFRTMRRYEDAIVAADKALTYNNNLEDHRPFIATGIAVRTNRTASDNILLAADKLNNPTFRVVSIEVMEKYFEKGYILKDYTSTYSYTTGGVNYSELNGTQFAFAGALMFYANGYQQNAAGMTVSDLYFIKAESLIRLGRYVDAMTLLNYVKERRFHPSDYVPYVATDEQQAMAVFKKLSRLEFLFTWKNYVNIKRWNTEDRYKETITRTINGKVYSLSPQSPLWIFPFPQSVTNYNTNMTQNY</sequence>
<evidence type="ECO:0000259" key="6">
    <source>
        <dbReference type="Pfam" id="PF07980"/>
    </source>
</evidence>
<keyword evidence="3" id="KW-0732">Signal</keyword>
<dbReference type="InterPro" id="IPR011990">
    <property type="entry name" value="TPR-like_helical_dom_sf"/>
</dbReference>
<evidence type="ECO:0000313" key="8">
    <source>
        <dbReference type="EMBL" id="MFD2968740.1"/>
    </source>
</evidence>
<keyword evidence="5" id="KW-0998">Cell outer membrane</keyword>
<evidence type="ECO:0000256" key="2">
    <source>
        <dbReference type="ARBA" id="ARBA00006275"/>
    </source>
</evidence>
<dbReference type="InterPro" id="IPR033985">
    <property type="entry name" value="SusD-like_N"/>
</dbReference>
<evidence type="ECO:0000256" key="3">
    <source>
        <dbReference type="ARBA" id="ARBA00022729"/>
    </source>
</evidence>
<comment type="caution">
    <text evidence="8">The sequence shown here is derived from an EMBL/GenBank/DDBJ whole genome shotgun (WGS) entry which is preliminary data.</text>
</comment>
<dbReference type="Proteomes" id="UP001597525">
    <property type="component" value="Unassembled WGS sequence"/>
</dbReference>
<gene>
    <name evidence="8" type="ORF">ACFS7Y_15170</name>
</gene>
<feature type="domain" description="SusD-like N-terminal" evidence="7">
    <location>
        <begin position="73"/>
        <end position="227"/>
    </location>
</feature>